<gene>
    <name evidence="2" type="ORF">P3X46_032012</name>
</gene>
<evidence type="ECO:0000313" key="3">
    <source>
        <dbReference type="Proteomes" id="UP001174677"/>
    </source>
</evidence>
<proteinExistence type="predicted"/>
<feature type="region of interest" description="Disordered" evidence="1">
    <location>
        <begin position="158"/>
        <end position="200"/>
    </location>
</feature>
<evidence type="ECO:0000313" key="2">
    <source>
        <dbReference type="EMBL" id="KAJ9141475.1"/>
    </source>
</evidence>
<evidence type="ECO:0000256" key="1">
    <source>
        <dbReference type="SAM" id="MobiDB-lite"/>
    </source>
</evidence>
<protein>
    <recommendedName>
        <fullName evidence="4">Retrotransposon Copia-like N-terminal domain-containing protein</fullName>
    </recommendedName>
</protein>
<accession>A0ABQ9KNE8</accession>
<name>A0ABQ9KNE8_HEVBR</name>
<organism evidence="2 3">
    <name type="scientific">Hevea brasiliensis</name>
    <name type="common">Para rubber tree</name>
    <name type="synonym">Siphonia brasiliensis</name>
    <dbReference type="NCBI Taxonomy" id="3981"/>
    <lineage>
        <taxon>Eukaryota</taxon>
        <taxon>Viridiplantae</taxon>
        <taxon>Streptophyta</taxon>
        <taxon>Embryophyta</taxon>
        <taxon>Tracheophyta</taxon>
        <taxon>Spermatophyta</taxon>
        <taxon>Magnoliopsida</taxon>
        <taxon>eudicotyledons</taxon>
        <taxon>Gunneridae</taxon>
        <taxon>Pentapetalae</taxon>
        <taxon>rosids</taxon>
        <taxon>fabids</taxon>
        <taxon>Malpighiales</taxon>
        <taxon>Euphorbiaceae</taxon>
        <taxon>Crotonoideae</taxon>
        <taxon>Micrandreae</taxon>
        <taxon>Hevea</taxon>
    </lineage>
</organism>
<comment type="caution">
    <text evidence="2">The sequence shown here is derived from an EMBL/GenBank/DDBJ whole genome shotgun (WGS) entry which is preliminary data.</text>
</comment>
<keyword evidence="3" id="KW-1185">Reference proteome</keyword>
<evidence type="ECO:0008006" key="4">
    <source>
        <dbReference type="Google" id="ProtNLM"/>
    </source>
</evidence>
<dbReference type="PANTHER" id="PTHR35317:SF43">
    <property type="entry name" value="TRANSMEMBRANE PROTEIN"/>
    <property type="match status" value="1"/>
</dbReference>
<feature type="compositionally biased region" description="Basic and acidic residues" evidence="1">
    <location>
        <begin position="158"/>
        <end position="179"/>
    </location>
</feature>
<dbReference type="Proteomes" id="UP001174677">
    <property type="component" value="Chromosome 17"/>
</dbReference>
<reference evidence="2" key="1">
    <citation type="journal article" date="2023" name="Plant Biotechnol. J.">
        <title>Chromosome-level wild Hevea brasiliensis genome provides new tools for genomic-assisted breeding and valuable loci to elevate rubber yield.</title>
        <authorList>
            <person name="Cheng H."/>
            <person name="Song X."/>
            <person name="Hu Y."/>
            <person name="Wu T."/>
            <person name="Yang Q."/>
            <person name="An Z."/>
            <person name="Feng S."/>
            <person name="Deng Z."/>
            <person name="Wu W."/>
            <person name="Zeng X."/>
            <person name="Tu M."/>
            <person name="Wang X."/>
            <person name="Huang H."/>
        </authorList>
    </citation>
    <scope>NUCLEOTIDE SEQUENCE</scope>
    <source>
        <strain evidence="2">MT/VB/25A 57/8</strain>
    </source>
</reference>
<dbReference type="EMBL" id="JARPOI010000017">
    <property type="protein sequence ID" value="KAJ9141475.1"/>
    <property type="molecule type" value="Genomic_DNA"/>
</dbReference>
<feature type="compositionally biased region" description="Low complexity" evidence="1">
    <location>
        <begin position="191"/>
        <end position="200"/>
    </location>
</feature>
<dbReference type="PANTHER" id="PTHR35317">
    <property type="entry name" value="OS04G0629600 PROTEIN"/>
    <property type="match status" value="1"/>
</dbReference>
<sequence length="200" mass="23242">MLNGTNFKAWQESVMITLGVMDLDHALRVLKLANLTDKNTSDEKKEMEKWEKSNRISLMVIKRAIPEAFRGNVSNQVDTTKAFLEDIEKRFAKNEKYTGKGNIREYIMEMSDLASKLKALKLDLSEDLLLSQLKVSYTCQKDSWSLNELISHCVQEEDRLKHERTPSAHLDSTTKDKRKDNRRKKKKEATETTPQKKQHN</sequence>